<name>Q2N9S3_ERYLH</name>
<dbReference type="PROSITE" id="PS00061">
    <property type="entry name" value="ADH_SHORT"/>
    <property type="match status" value="1"/>
</dbReference>
<dbReference type="PRINTS" id="PR00081">
    <property type="entry name" value="GDHRDH"/>
</dbReference>
<dbReference type="KEGG" id="eli:ELI_07380"/>
<dbReference type="Proteomes" id="UP000008808">
    <property type="component" value="Chromosome"/>
</dbReference>
<dbReference type="GO" id="GO:0032787">
    <property type="term" value="P:monocarboxylic acid metabolic process"/>
    <property type="evidence" value="ECO:0007669"/>
    <property type="project" value="UniProtKB-ARBA"/>
</dbReference>
<dbReference type="PANTHER" id="PTHR42879">
    <property type="entry name" value="3-OXOACYL-(ACYL-CARRIER-PROTEIN) REDUCTASE"/>
    <property type="match status" value="1"/>
</dbReference>
<dbReference type="InterPro" id="IPR050259">
    <property type="entry name" value="SDR"/>
</dbReference>
<dbReference type="RefSeq" id="WP_011414402.1">
    <property type="nucleotide sequence ID" value="NC_007722.1"/>
</dbReference>
<dbReference type="FunFam" id="3.40.50.720:FF:000084">
    <property type="entry name" value="Short-chain dehydrogenase reductase"/>
    <property type="match status" value="1"/>
</dbReference>
<proteinExistence type="inferred from homology"/>
<dbReference type="AlphaFoldDB" id="Q2N9S3"/>
<dbReference type="SUPFAM" id="SSF51735">
    <property type="entry name" value="NAD(P)-binding Rossmann-fold domains"/>
    <property type="match status" value="1"/>
</dbReference>
<keyword evidence="3" id="KW-1185">Reference proteome</keyword>
<reference evidence="3" key="1">
    <citation type="journal article" date="2009" name="J. Bacteriol.">
        <title>Complete genome sequence of Erythrobacter litoralis HTCC2594.</title>
        <authorList>
            <person name="Oh H.M."/>
            <person name="Giovannoni S.J."/>
            <person name="Ferriera S."/>
            <person name="Johnson J."/>
            <person name="Cho J.C."/>
        </authorList>
    </citation>
    <scope>NUCLEOTIDE SEQUENCE [LARGE SCALE GENOMIC DNA]</scope>
    <source>
        <strain evidence="3">HTCC2594</strain>
    </source>
</reference>
<evidence type="ECO:0000256" key="1">
    <source>
        <dbReference type="ARBA" id="ARBA00006484"/>
    </source>
</evidence>
<dbReference type="STRING" id="314225.ELI_07380"/>
<organism evidence="2 3">
    <name type="scientific">Erythrobacter litoralis (strain HTCC2594)</name>
    <dbReference type="NCBI Taxonomy" id="314225"/>
    <lineage>
        <taxon>Bacteria</taxon>
        <taxon>Pseudomonadati</taxon>
        <taxon>Pseudomonadota</taxon>
        <taxon>Alphaproteobacteria</taxon>
        <taxon>Sphingomonadales</taxon>
        <taxon>Erythrobacteraceae</taxon>
        <taxon>Erythrobacter/Porphyrobacter group</taxon>
        <taxon>Erythrobacter</taxon>
    </lineage>
</organism>
<gene>
    <name evidence="2" type="ordered locus">ELI_07380</name>
</gene>
<protein>
    <submittedName>
        <fullName evidence="2">Putative 3-oxoacyl-[ACP] reductase</fullName>
    </submittedName>
</protein>
<accession>Q2N9S3</accession>
<dbReference type="Pfam" id="PF13561">
    <property type="entry name" value="adh_short_C2"/>
    <property type="match status" value="1"/>
</dbReference>
<dbReference type="Gene3D" id="3.40.50.720">
    <property type="entry name" value="NAD(P)-binding Rossmann-like Domain"/>
    <property type="match status" value="1"/>
</dbReference>
<sequence length="256" mass="26477">MPQPNRSRSIAGRVAIVTGAASGMGRATARLFASEGAKVAVTDLDLAACEDVVAECGENARAYALDVSDREAIAQVVAQIAEDFGGIDILVNNAGISRHAALEGGEDYEAIWHSALAVMLTAHQRMVRAALPHLRASDAARIVNIASTEGLGATPGLTPYVAAKTGVTGLTRGLAVDLGPEGITVNCICPGPINTGMTAPIADEHKTIYAKRRTALKRYGEPEEVAHMTLSLVLPAASYITGAVIPVDGGLMARNA</sequence>
<dbReference type="HOGENOM" id="CLU_010194_1_3_5"/>
<dbReference type="InterPro" id="IPR020904">
    <property type="entry name" value="Sc_DH/Rdtase_CS"/>
</dbReference>
<dbReference type="OrthoDB" id="9804774at2"/>
<dbReference type="InterPro" id="IPR036291">
    <property type="entry name" value="NAD(P)-bd_dom_sf"/>
</dbReference>
<comment type="similarity">
    <text evidence="1">Belongs to the short-chain dehydrogenases/reductases (SDR) family.</text>
</comment>
<dbReference type="eggNOG" id="COG1028">
    <property type="taxonomic scope" value="Bacteria"/>
</dbReference>
<dbReference type="EMBL" id="CP000157">
    <property type="protein sequence ID" value="ABC63568.1"/>
    <property type="molecule type" value="Genomic_DNA"/>
</dbReference>
<dbReference type="InterPro" id="IPR002347">
    <property type="entry name" value="SDR_fam"/>
</dbReference>
<dbReference type="PRINTS" id="PR00080">
    <property type="entry name" value="SDRFAMILY"/>
</dbReference>
<evidence type="ECO:0000313" key="2">
    <source>
        <dbReference type="EMBL" id="ABC63568.1"/>
    </source>
</evidence>
<dbReference type="PANTHER" id="PTHR42879:SF2">
    <property type="entry name" value="3-OXOACYL-[ACYL-CARRIER-PROTEIN] REDUCTASE FABG"/>
    <property type="match status" value="1"/>
</dbReference>
<evidence type="ECO:0000313" key="3">
    <source>
        <dbReference type="Proteomes" id="UP000008808"/>
    </source>
</evidence>